<feature type="region of interest" description="Disordered" evidence="1">
    <location>
        <begin position="224"/>
        <end position="296"/>
    </location>
</feature>
<feature type="compositionally biased region" description="Polar residues" evidence="1">
    <location>
        <begin position="98"/>
        <end position="112"/>
    </location>
</feature>
<dbReference type="AlphaFoldDB" id="A0A9W8M0R3"/>
<feature type="compositionally biased region" description="Acidic residues" evidence="1">
    <location>
        <begin position="157"/>
        <end position="169"/>
    </location>
</feature>
<name>A0A9W8M0R3_9FUNG</name>
<evidence type="ECO:0000313" key="3">
    <source>
        <dbReference type="Proteomes" id="UP001139887"/>
    </source>
</evidence>
<organism evidence="2 3">
    <name type="scientific">Coemansia brasiliensis</name>
    <dbReference type="NCBI Taxonomy" id="2650707"/>
    <lineage>
        <taxon>Eukaryota</taxon>
        <taxon>Fungi</taxon>
        <taxon>Fungi incertae sedis</taxon>
        <taxon>Zoopagomycota</taxon>
        <taxon>Kickxellomycotina</taxon>
        <taxon>Kickxellomycetes</taxon>
        <taxon>Kickxellales</taxon>
        <taxon>Kickxellaceae</taxon>
        <taxon>Coemansia</taxon>
    </lineage>
</organism>
<feature type="compositionally biased region" description="Basic and acidic residues" evidence="1">
    <location>
        <begin position="282"/>
        <end position="296"/>
    </location>
</feature>
<reference evidence="2" key="1">
    <citation type="submission" date="2022-07" db="EMBL/GenBank/DDBJ databases">
        <title>Phylogenomic reconstructions and comparative analyses of Kickxellomycotina fungi.</title>
        <authorList>
            <person name="Reynolds N.K."/>
            <person name="Stajich J.E."/>
            <person name="Barry K."/>
            <person name="Grigoriev I.V."/>
            <person name="Crous P."/>
            <person name="Smith M.E."/>
        </authorList>
    </citation>
    <scope>NUCLEOTIDE SEQUENCE</scope>
    <source>
        <strain evidence="2">NRRL 1566</strain>
    </source>
</reference>
<feature type="non-terminal residue" evidence="2">
    <location>
        <position position="296"/>
    </location>
</feature>
<feature type="compositionally biased region" description="Acidic residues" evidence="1">
    <location>
        <begin position="177"/>
        <end position="197"/>
    </location>
</feature>
<feature type="compositionally biased region" description="Polar residues" evidence="1">
    <location>
        <begin position="131"/>
        <end position="140"/>
    </location>
</feature>
<accession>A0A9W8M0R3</accession>
<dbReference type="EMBL" id="JANBUW010000012">
    <property type="protein sequence ID" value="KAJ2851484.1"/>
    <property type="molecule type" value="Genomic_DNA"/>
</dbReference>
<dbReference type="Proteomes" id="UP001139887">
    <property type="component" value="Unassembled WGS sequence"/>
</dbReference>
<feature type="compositionally biased region" description="Basic and acidic residues" evidence="1">
    <location>
        <begin position="198"/>
        <end position="208"/>
    </location>
</feature>
<keyword evidence="3" id="KW-1185">Reference proteome</keyword>
<sequence>MSQGIKRGKSPAARNRFNNIGITGRKTGVRVAGNVLVDEDGLENVDEFYKRTSPLDPPVKAPALRTLISPTPVRKPPSHDTLLGALDLPSLPSKRGSTKSPVRTKSPTNNWIRSPKRGRRVTIAENHSDTGELTSATAINDSEEDDELDKVKRVDNDNEEGTSMESDDINLDHLNEEAEPTGDSVEDIEEHIEEYTAEPDRPIEEDSGVHIEEPIEEDIEMCIEEPTEHIEENSEEQAEERSEEDMENHSEKRTKRRSKSTEKHSPVRRSTRTSVPPLAFWRNEHIEYEYDNRVPK</sequence>
<evidence type="ECO:0000256" key="1">
    <source>
        <dbReference type="SAM" id="MobiDB-lite"/>
    </source>
</evidence>
<feature type="region of interest" description="Disordered" evidence="1">
    <location>
        <begin position="69"/>
        <end position="208"/>
    </location>
</feature>
<evidence type="ECO:0000313" key="2">
    <source>
        <dbReference type="EMBL" id="KAJ2851484.1"/>
    </source>
</evidence>
<gene>
    <name evidence="2" type="ORF">IWW36_001123</name>
</gene>
<dbReference type="OrthoDB" id="1939643at2759"/>
<proteinExistence type="predicted"/>
<comment type="caution">
    <text evidence="2">The sequence shown here is derived from an EMBL/GenBank/DDBJ whole genome shotgun (WGS) entry which is preliminary data.</text>
</comment>
<feature type="compositionally biased region" description="Acidic residues" evidence="1">
    <location>
        <begin position="233"/>
        <end position="246"/>
    </location>
</feature>
<protein>
    <submittedName>
        <fullName evidence="2">Uncharacterized protein</fullName>
    </submittedName>
</protein>